<comment type="caution">
    <text evidence="2">The sequence shown here is derived from an EMBL/GenBank/DDBJ whole genome shotgun (WGS) entry which is preliminary data.</text>
</comment>
<evidence type="ECO:0000313" key="2">
    <source>
        <dbReference type="EMBL" id="GFO11090.1"/>
    </source>
</evidence>
<name>A0AAV4AUW8_9GAST</name>
<evidence type="ECO:0000313" key="3">
    <source>
        <dbReference type="Proteomes" id="UP000735302"/>
    </source>
</evidence>
<proteinExistence type="predicted"/>
<dbReference type="AlphaFoldDB" id="A0AAV4AUW8"/>
<reference evidence="2 3" key="1">
    <citation type="journal article" date="2021" name="Elife">
        <title>Chloroplast acquisition without the gene transfer in kleptoplastic sea slugs, Plakobranchus ocellatus.</title>
        <authorList>
            <person name="Maeda T."/>
            <person name="Takahashi S."/>
            <person name="Yoshida T."/>
            <person name="Shimamura S."/>
            <person name="Takaki Y."/>
            <person name="Nagai Y."/>
            <person name="Toyoda A."/>
            <person name="Suzuki Y."/>
            <person name="Arimoto A."/>
            <person name="Ishii H."/>
            <person name="Satoh N."/>
            <person name="Nishiyama T."/>
            <person name="Hasebe M."/>
            <person name="Maruyama T."/>
            <person name="Minagawa J."/>
            <person name="Obokata J."/>
            <person name="Shigenobu S."/>
        </authorList>
    </citation>
    <scope>NUCLEOTIDE SEQUENCE [LARGE SCALE GENOMIC DNA]</scope>
</reference>
<dbReference type="Proteomes" id="UP000735302">
    <property type="component" value="Unassembled WGS sequence"/>
</dbReference>
<gene>
    <name evidence="2" type="ORF">PoB_003759500</name>
</gene>
<feature type="region of interest" description="Disordered" evidence="1">
    <location>
        <begin position="49"/>
        <end position="69"/>
    </location>
</feature>
<organism evidence="2 3">
    <name type="scientific">Plakobranchus ocellatus</name>
    <dbReference type="NCBI Taxonomy" id="259542"/>
    <lineage>
        <taxon>Eukaryota</taxon>
        <taxon>Metazoa</taxon>
        <taxon>Spiralia</taxon>
        <taxon>Lophotrochozoa</taxon>
        <taxon>Mollusca</taxon>
        <taxon>Gastropoda</taxon>
        <taxon>Heterobranchia</taxon>
        <taxon>Euthyneura</taxon>
        <taxon>Panpulmonata</taxon>
        <taxon>Sacoglossa</taxon>
        <taxon>Placobranchoidea</taxon>
        <taxon>Plakobranchidae</taxon>
        <taxon>Plakobranchus</taxon>
    </lineage>
</organism>
<sequence length="101" mass="10852">MSMTVLITVLTPPPFSPAAIALQAKVYQNTWIGFRSSLPSAQLPFIPPKGSQLDGGMRSSPSVTHSHTVARTGLDICRAGYTHGERGEGRRAHGRQAAIRK</sequence>
<dbReference type="EMBL" id="BLXT01004219">
    <property type="protein sequence ID" value="GFO11090.1"/>
    <property type="molecule type" value="Genomic_DNA"/>
</dbReference>
<accession>A0AAV4AUW8</accession>
<feature type="compositionally biased region" description="Polar residues" evidence="1">
    <location>
        <begin position="59"/>
        <end position="69"/>
    </location>
</feature>
<keyword evidence="3" id="KW-1185">Reference proteome</keyword>
<protein>
    <submittedName>
        <fullName evidence="2">Uncharacterized protein</fullName>
    </submittedName>
</protein>
<evidence type="ECO:0000256" key="1">
    <source>
        <dbReference type="SAM" id="MobiDB-lite"/>
    </source>
</evidence>